<comment type="similarity">
    <text evidence="2">Belongs to the TFIIA subunit 2 family.</text>
</comment>
<dbReference type="Pfam" id="PF02751">
    <property type="entry name" value="TFIIA_gamma_C"/>
    <property type="match status" value="1"/>
</dbReference>
<dbReference type="CDD" id="cd10014">
    <property type="entry name" value="TFIIA_gamma_C"/>
    <property type="match status" value="1"/>
</dbReference>
<feature type="domain" description="Transcription initiation factor IIA gamma subunit N-terminal" evidence="9">
    <location>
        <begin position="430"/>
        <end position="476"/>
    </location>
</feature>
<evidence type="ECO:0000256" key="8">
    <source>
        <dbReference type="PROSITE-ProRule" id="PRU00221"/>
    </source>
</evidence>
<evidence type="ECO:0000256" key="5">
    <source>
        <dbReference type="ARBA" id="ARBA00023015"/>
    </source>
</evidence>
<keyword evidence="3 8" id="KW-0853">WD repeat</keyword>
<dbReference type="PANTHER" id="PTHR19857">
    <property type="entry name" value="MITOCHONDRIAL DIVISION PROTEIN 1-RELATED"/>
    <property type="match status" value="1"/>
</dbReference>
<feature type="repeat" description="WD" evidence="8">
    <location>
        <begin position="218"/>
        <end position="244"/>
    </location>
</feature>
<sequence length="539" mass="59911">MEVREMDDGDEELLNEEDIINIIPLHDTMNGSSEISDTTCGVSGIDDEDMELAENGDIEMNGDEEFSNAITEADNVISACKDEAFVVTCFQDQWLAVGGKDDQAVLYNLQSLELVLKIDEHKDSVICAEFSVEGHLLATGDMSGLIVLSNTKNLKQCFLIDDCEELSWIRWHSSADILLAGGKNGVWMWLITNDSVRQTKVYMCNSPTTSVDGKLLSDGKRLLSCYEDGSVKLWSLKDQTSVSIVTGAESSTCIDVHHSSPVAIIGDLMARCYFVNIESAKILRIFAVVEGVTSFEVTIECVKFCPTKEPWFVVGTNSGRLAIYDFSANILRHILKDDADPVVTCRWYMRDSNEMYIIGAGYSGMIKIWDSRSGLPVLVMLSQSIAMEGSHLLSMDLSVKGPILYASYSSGQLCKFSSINRDFKFKFQMSYQLYRSTTLGIALRSTLDEFVEDGTITPSLAQTVLTTFDKCINRALSQRVKNKVNFKADKLKAYRFCDNVWTFVMENVEFRDVTQPVDGVVDRVKIVACDASAAKLANT</sequence>
<dbReference type="InterPro" id="IPR015943">
    <property type="entry name" value="WD40/YVTN_repeat-like_dom_sf"/>
</dbReference>
<comment type="subcellular location">
    <subcellularLocation>
        <location evidence="1">Nucleus</location>
    </subcellularLocation>
</comment>
<organism evidence="13">
    <name type="scientific">Brugia pahangi</name>
    <name type="common">Filarial nematode worm</name>
    <dbReference type="NCBI Taxonomy" id="6280"/>
    <lineage>
        <taxon>Eukaryota</taxon>
        <taxon>Metazoa</taxon>
        <taxon>Ecdysozoa</taxon>
        <taxon>Nematoda</taxon>
        <taxon>Chromadorea</taxon>
        <taxon>Rhabditida</taxon>
        <taxon>Spirurina</taxon>
        <taxon>Spiruromorpha</taxon>
        <taxon>Filarioidea</taxon>
        <taxon>Onchocercidae</taxon>
        <taxon>Brugia</taxon>
    </lineage>
</organism>
<dbReference type="CDD" id="cd10145">
    <property type="entry name" value="TFIIA_gamma_N"/>
    <property type="match status" value="1"/>
</dbReference>
<gene>
    <name evidence="11" type="ORF">BPAG_LOCUS8239</name>
</gene>
<evidence type="ECO:0000259" key="9">
    <source>
        <dbReference type="Pfam" id="PF02268"/>
    </source>
</evidence>
<dbReference type="WBParaSite" id="BPAG_0000827701-mRNA-1">
    <property type="protein sequence ID" value="BPAG_0000827701-mRNA-1"/>
    <property type="gene ID" value="BPAG_0000827701"/>
</dbReference>
<evidence type="ECO:0000256" key="4">
    <source>
        <dbReference type="ARBA" id="ARBA00022737"/>
    </source>
</evidence>
<dbReference type="InterPro" id="IPR015872">
    <property type="entry name" value="TFIIA_gsu_N"/>
</dbReference>
<evidence type="ECO:0000313" key="13">
    <source>
        <dbReference type="WBParaSite" id="BPAG_0000827701-mRNA-1"/>
    </source>
</evidence>
<dbReference type="SUPFAM" id="SSF50784">
    <property type="entry name" value="Transcription factor IIA (TFIIA), beta-barrel domain"/>
    <property type="match status" value="1"/>
</dbReference>
<keyword evidence="5" id="KW-0805">Transcription regulation</keyword>
<proteinExistence type="inferred from homology"/>
<dbReference type="InterPro" id="IPR009088">
    <property type="entry name" value="TFIIA_b-brl"/>
</dbReference>
<dbReference type="InterPro" id="IPR001680">
    <property type="entry name" value="WD40_rpt"/>
</dbReference>
<evidence type="ECO:0000313" key="11">
    <source>
        <dbReference type="EMBL" id="VDN89425.1"/>
    </source>
</evidence>
<dbReference type="Gene3D" id="2.30.18.10">
    <property type="entry name" value="Transcription factor IIA (TFIIA), beta-barrel domain"/>
    <property type="match status" value="1"/>
</dbReference>
<dbReference type="PANTHER" id="PTHR19857:SF8">
    <property type="entry name" value="ANGIO-ASSOCIATED MIGRATORY CELL PROTEIN"/>
    <property type="match status" value="1"/>
</dbReference>
<keyword evidence="12" id="KW-1185">Reference proteome</keyword>
<feature type="domain" description="Transcription initiation factor IIA gamma subunit C-terminal" evidence="10">
    <location>
        <begin position="489"/>
        <end position="531"/>
    </location>
</feature>
<keyword evidence="7" id="KW-0539">Nucleus</keyword>
<dbReference type="InterPro" id="IPR051179">
    <property type="entry name" value="WD_repeat_multifunction"/>
</dbReference>
<dbReference type="STRING" id="6280.A0A0N4TJ24"/>
<keyword evidence="4" id="KW-0677">Repeat</keyword>
<dbReference type="Pfam" id="PF00400">
    <property type="entry name" value="WD40"/>
    <property type="match status" value="2"/>
</dbReference>
<dbReference type="InterPro" id="IPR009083">
    <property type="entry name" value="TFIIA_a-hlx"/>
</dbReference>
<dbReference type="Proteomes" id="UP000278627">
    <property type="component" value="Unassembled WGS sequence"/>
</dbReference>
<accession>A0A0N4TJ24</accession>
<dbReference type="EMBL" id="UZAD01013132">
    <property type="protein sequence ID" value="VDN89425.1"/>
    <property type="molecule type" value="Genomic_DNA"/>
</dbReference>
<dbReference type="GO" id="GO:0006367">
    <property type="term" value="P:transcription initiation at RNA polymerase II promoter"/>
    <property type="evidence" value="ECO:0007669"/>
    <property type="project" value="InterPro"/>
</dbReference>
<dbReference type="FunFam" id="2.30.18.10:FF:000001">
    <property type="entry name" value="Transcription initiation factor IIA subunit 2"/>
    <property type="match status" value="1"/>
</dbReference>
<reference evidence="11 12" key="2">
    <citation type="submission" date="2018-11" db="EMBL/GenBank/DDBJ databases">
        <authorList>
            <consortium name="Pathogen Informatics"/>
        </authorList>
    </citation>
    <scope>NUCLEOTIDE SEQUENCE [LARGE SCALE GENOMIC DNA]</scope>
</reference>
<dbReference type="FunFam" id="1.10.287.190:FF:000001">
    <property type="entry name" value="Transcription initiation factor IIA subunit 2"/>
    <property type="match status" value="1"/>
</dbReference>
<dbReference type="Pfam" id="PF02268">
    <property type="entry name" value="TFIIA_gamma_N"/>
    <property type="match status" value="1"/>
</dbReference>
<evidence type="ECO:0000256" key="1">
    <source>
        <dbReference type="ARBA" id="ARBA00004123"/>
    </source>
</evidence>
<evidence type="ECO:0000313" key="12">
    <source>
        <dbReference type="Proteomes" id="UP000278627"/>
    </source>
</evidence>
<evidence type="ECO:0000256" key="3">
    <source>
        <dbReference type="ARBA" id="ARBA00022574"/>
    </source>
</evidence>
<dbReference type="AlphaFoldDB" id="A0A0N4TJ24"/>
<keyword evidence="6" id="KW-0804">Transcription</keyword>
<name>A0A0N4TJ24_BRUPA</name>
<evidence type="ECO:0000256" key="6">
    <source>
        <dbReference type="ARBA" id="ARBA00023163"/>
    </source>
</evidence>
<evidence type="ECO:0000256" key="7">
    <source>
        <dbReference type="ARBA" id="ARBA00023242"/>
    </source>
</evidence>
<reference evidence="13" key="1">
    <citation type="submission" date="2017-02" db="UniProtKB">
        <authorList>
            <consortium name="WormBaseParasite"/>
        </authorList>
    </citation>
    <scope>IDENTIFICATION</scope>
</reference>
<dbReference type="Gene3D" id="1.10.287.190">
    <property type="entry name" value="Transcription factor IIA gamma subunit, alpha-helical domain"/>
    <property type="match status" value="1"/>
</dbReference>
<dbReference type="InterPro" id="IPR036322">
    <property type="entry name" value="WD40_repeat_dom_sf"/>
</dbReference>
<evidence type="ECO:0000256" key="2">
    <source>
        <dbReference type="ARBA" id="ARBA00007675"/>
    </source>
</evidence>
<dbReference type="SUPFAM" id="SSF50978">
    <property type="entry name" value="WD40 repeat-like"/>
    <property type="match status" value="1"/>
</dbReference>
<protein>
    <submittedName>
        <fullName evidence="13">Transcription initiation factor IIA subunit 2</fullName>
    </submittedName>
</protein>
<dbReference type="SMART" id="SM00320">
    <property type="entry name" value="WD40"/>
    <property type="match status" value="6"/>
</dbReference>
<dbReference type="SUPFAM" id="SSF47396">
    <property type="entry name" value="Transcription factor IIA (TFIIA), alpha-helical domain"/>
    <property type="match status" value="1"/>
</dbReference>
<dbReference type="GO" id="GO:0005672">
    <property type="term" value="C:transcription factor TFIIA complex"/>
    <property type="evidence" value="ECO:0007669"/>
    <property type="project" value="InterPro"/>
</dbReference>
<dbReference type="InterPro" id="IPR015871">
    <property type="entry name" value="TFIIA_gsu_C"/>
</dbReference>
<dbReference type="PROSITE" id="PS50082">
    <property type="entry name" value="WD_REPEATS_2"/>
    <property type="match status" value="1"/>
</dbReference>
<dbReference type="Gene3D" id="2.130.10.10">
    <property type="entry name" value="YVTN repeat-like/Quinoprotein amine dehydrogenase"/>
    <property type="match status" value="1"/>
</dbReference>
<evidence type="ECO:0000259" key="10">
    <source>
        <dbReference type="Pfam" id="PF02751"/>
    </source>
</evidence>